<keyword evidence="5" id="KW-1185">Reference proteome</keyword>
<dbReference type="InterPro" id="IPR006595">
    <property type="entry name" value="CTLH_C"/>
</dbReference>
<feature type="compositionally biased region" description="Basic and acidic residues" evidence="2">
    <location>
        <begin position="233"/>
        <end position="244"/>
    </location>
</feature>
<dbReference type="OrthoDB" id="2415936at2759"/>
<evidence type="ECO:0000313" key="5">
    <source>
        <dbReference type="Proteomes" id="UP000293360"/>
    </source>
</evidence>
<comment type="function">
    <text evidence="1">Involved in the proteasome-dependent degradation of fructose-1,6-bisphosphatase.</text>
</comment>
<feature type="region of interest" description="Disordered" evidence="2">
    <location>
        <begin position="219"/>
        <end position="244"/>
    </location>
</feature>
<dbReference type="InterPro" id="IPR013144">
    <property type="entry name" value="CRA_dom"/>
</dbReference>
<dbReference type="EMBL" id="QJNU01000169">
    <property type="protein sequence ID" value="RYP05434.1"/>
    <property type="molecule type" value="Genomic_DNA"/>
</dbReference>
<dbReference type="STRING" id="155417.A0A4Q4THS6"/>
<reference evidence="4 5" key="1">
    <citation type="submission" date="2018-06" db="EMBL/GenBank/DDBJ databases">
        <title>Complete Genomes of Monosporascus.</title>
        <authorList>
            <person name="Robinson A.J."/>
            <person name="Natvig D.O."/>
        </authorList>
    </citation>
    <scope>NUCLEOTIDE SEQUENCE [LARGE SCALE GENOMIC DNA]</scope>
    <source>
        <strain evidence="4 5">CBS 110550</strain>
    </source>
</reference>
<sequence>MLQLEDAKLKHGHIDSDKYPRDICDINALILDYLTVAGYPNAAARFCTEANLNPQQDNEDIEVRQRIQRSIHQGDIETAIQTLNDLDPSILDENGSLHFALLRLQLVELIRKCTANPGGDITPALEFATTMLGPRASQDTQFLEDLEKTMTLLVFPHDSLDPTLAALLQPGLRREVADQVNKIVLQHQYHEHDAAIRKFLMTRVWGETIVRNETKKDLPPHIELGLDGDDEDKQNGHDEQMVTT</sequence>
<evidence type="ECO:0000313" key="4">
    <source>
        <dbReference type="EMBL" id="RYP05434.1"/>
    </source>
</evidence>
<comment type="caution">
    <text evidence="4">The sequence shown here is derived from an EMBL/GenBank/DDBJ whole genome shotgun (WGS) entry which is preliminary data.</text>
</comment>
<dbReference type="Pfam" id="PF10607">
    <property type="entry name" value="CTLH"/>
    <property type="match status" value="1"/>
</dbReference>
<dbReference type="PROSITE" id="PS50896">
    <property type="entry name" value="LISH"/>
    <property type="match status" value="1"/>
</dbReference>
<dbReference type="InterPro" id="IPR050618">
    <property type="entry name" value="Ubq-SigPath_Reg"/>
</dbReference>
<evidence type="ECO:0000259" key="3">
    <source>
        <dbReference type="PROSITE" id="PS50897"/>
    </source>
</evidence>
<dbReference type="Pfam" id="PF08513">
    <property type="entry name" value="LisH"/>
    <property type="match status" value="1"/>
</dbReference>
<feature type="domain" description="CTLH" evidence="3">
    <location>
        <begin position="60"/>
        <end position="117"/>
    </location>
</feature>
<dbReference type="InterPro" id="IPR006594">
    <property type="entry name" value="LisH"/>
</dbReference>
<organism evidence="4 5">
    <name type="scientific">Monosporascus ibericus</name>
    <dbReference type="NCBI Taxonomy" id="155417"/>
    <lineage>
        <taxon>Eukaryota</taxon>
        <taxon>Fungi</taxon>
        <taxon>Dikarya</taxon>
        <taxon>Ascomycota</taxon>
        <taxon>Pezizomycotina</taxon>
        <taxon>Sordariomycetes</taxon>
        <taxon>Xylariomycetidae</taxon>
        <taxon>Xylariales</taxon>
        <taxon>Xylariales incertae sedis</taxon>
        <taxon>Monosporascus</taxon>
    </lineage>
</organism>
<dbReference type="PROSITE" id="PS50897">
    <property type="entry name" value="CTLH"/>
    <property type="match status" value="1"/>
</dbReference>
<dbReference type="SMART" id="SM00757">
    <property type="entry name" value="CRA"/>
    <property type="match status" value="1"/>
</dbReference>
<evidence type="ECO:0000256" key="2">
    <source>
        <dbReference type="SAM" id="MobiDB-lite"/>
    </source>
</evidence>
<dbReference type="SMART" id="SM00668">
    <property type="entry name" value="CTLH"/>
    <property type="match status" value="1"/>
</dbReference>
<dbReference type="AlphaFoldDB" id="A0A4Q4THS6"/>
<dbReference type="Proteomes" id="UP000293360">
    <property type="component" value="Unassembled WGS sequence"/>
</dbReference>
<dbReference type="PANTHER" id="PTHR12864">
    <property type="entry name" value="RAN BINDING PROTEIN 9-RELATED"/>
    <property type="match status" value="1"/>
</dbReference>
<evidence type="ECO:0000256" key="1">
    <source>
        <dbReference type="ARBA" id="ARBA00002343"/>
    </source>
</evidence>
<dbReference type="InterPro" id="IPR024964">
    <property type="entry name" value="CTLH/CRA"/>
</dbReference>
<name>A0A4Q4THS6_9PEZI</name>
<protein>
    <recommendedName>
        <fullName evidence="3">CTLH domain-containing protein</fullName>
    </recommendedName>
</protein>
<proteinExistence type="predicted"/>
<gene>
    <name evidence="4" type="ORF">DL764_003783</name>
</gene>
<accession>A0A4Q4THS6</accession>